<dbReference type="OrthoDB" id="4822at2759"/>
<dbReference type="InterPro" id="IPR000467">
    <property type="entry name" value="G_patch_dom"/>
</dbReference>
<accession>A0A3P6TSL1</accession>
<dbReference type="Proteomes" id="UP000271889">
    <property type="component" value="Unassembled WGS sequence"/>
</dbReference>
<dbReference type="SMART" id="SM00443">
    <property type="entry name" value="G_patch"/>
    <property type="match status" value="1"/>
</dbReference>
<feature type="domain" description="G-patch" evidence="2">
    <location>
        <begin position="23"/>
        <end position="69"/>
    </location>
</feature>
<dbReference type="AlphaFoldDB" id="A0A3P6TSL1"/>
<sequence length="229" mass="25394">MRTSAVRSAVDPNAAGDWTKFGKGDVVRKMMQAMGYKEGEGLGVSGQGIVEPVQATVRKGRGAVGAYGKEAIGPRFGETAAEAQRREASERESGRIVEEQPSTPQLKNAWKKAAKVKTRYKTLDEVIEEGGSIGFRSAVQTGVKVIDMTGPEQRVYSGYDSFSMKGRYVSRFAVFVRKWISCRPSFNDISDRENFDVPELMHNLNLLVDLTEESIRRNDHQLKTIKVSV</sequence>
<dbReference type="GO" id="GO:0003676">
    <property type="term" value="F:nucleic acid binding"/>
    <property type="evidence" value="ECO:0007669"/>
    <property type="project" value="InterPro"/>
</dbReference>
<dbReference type="InterPro" id="IPR045211">
    <property type="entry name" value="TFP11/STIP/Ntr1"/>
</dbReference>
<name>A0A3P6TSL1_CYLGO</name>
<evidence type="ECO:0000313" key="4">
    <source>
        <dbReference type="Proteomes" id="UP000271889"/>
    </source>
</evidence>
<dbReference type="EMBL" id="UYRV01030016">
    <property type="protein sequence ID" value="VDK84275.1"/>
    <property type="molecule type" value="Genomic_DNA"/>
</dbReference>
<protein>
    <recommendedName>
        <fullName evidence="2">G-patch domain-containing protein</fullName>
    </recommendedName>
</protein>
<keyword evidence="4" id="KW-1185">Reference proteome</keyword>
<reference evidence="3 4" key="1">
    <citation type="submission" date="2018-11" db="EMBL/GenBank/DDBJ databases">
        <authorList>
            <consortium name="Pathogen Informatics"/>
        </authorList>
    </citation>
    <scope>NUCLEOTIDE SEQUENCE [LARGE SCALE GENOMIC DNA]</scope>
</reference>
<evidence type="ECO:0000313" key="3">
    <source>
        <dbReference type="EMBL" id="VDK84275.1"/>
    </source>
</evidence>
<dbReference type="PROSITE" id="PS50174">
    <property type="entry name" value="G_PATCH"/>
    <property type="match status" value="1"/>
</dbReference>
<feature type="compositionally biased region" description="Basic and acidic residues" evidence="1">
    <location>
        <begin position="84"/>
        <end position="98"/>
    </location>
</feature>
<feature type="region of interest" description="Disordered" evidence="1">
    <location>
        <begin position="84"/>
        <end position="104"/>
    </location>
</feature>
<organism evidence="3 4">
    <name type="scientific">Cylicostephanus goldi</name>
    <name type="common">Nematode worm</name>
    <dbReference type="NCBI Taxonomy" id="71465"/>
    <lineage>
        <taxon>Eukaryota</taxon>
        <taxon>Metazoa</taxon>
        <taxon>Ecdysozoa</taxon>
        <taxon>Nematoda</taxon>
        <taxon>Chromadorea</taxon>
        <taxon>Rhabditida</taxon>
        <taxon>Rhabditina</taxon>
        <taxon>Rhabditomorpha</taxon>
        <taxon>Strongyloidea</taxon>
        <taxon>Strongylidae</taxon>
        <taxon>Cylicostephanus</taxon>
    </lineage>
</organism>
<proteinExistence type="predicted"/>
<dbReference type="GO" id="GO:0071008">
    <property type="term" value="C:U2-type post-mRNA release spliceosomal complex"/>
    <property type="evidence" value="ECO:0007669"/>
    <property type="project" value="TreeGrafter"/>
</dbReference>
<dbReference type="GO" id="GO:0000390">
    <property type="term" value="P:spliceosomal complex disassembly"/>
    <property type="evidence" value="ECO:0007669"/>
    <property type="project" value="InterPro"/>
</dbReference>
<dbReference type="PANTHER" id="PTHR23329">
    <property type="entry name" value="TUFTELIN-INTERACTING PROTEIN 11-RELATED"/>
    <property type="match status" value="1"/>
</dbReference>
<dbReference type="Pfam" id="PF01585">
    <property type="entry name" value="G-patch"/>
    <property type="match status" value="1"/>
</dbReference>
<evidence type="ECO:0000256" key="1">
    <source>
        <dbReference type="SAM" id="MobiDB-lite"/>
    </source>
</evidence>
<dbReference type="PANTHER" id="PTHR23329:SF1">
    <property type="entry name" value="TUFTELIN-INTERACTING PROTEIN 11"/>
    <property type="match status" value="1"/>
</dbReference>
<gene>
    <name evidence="3" type="ORF">CGOC_LOCUS8266</name>
</gene>
<evidence type="ECO:0000259" key="2">
    <source>
        <dbReference type="PROSITE" id="PS50174"/>
    </source>
</evidence>